<accession>A0A6J4MXC3</accession>
<evidence type="ECO:0000313" key="2">
    <source>
        <dbReference type="EMBL" id="CAA9371738.1"/>
    </source>
</evidence>
<organism evidence="2">
    <name type="scientific">uncultured Nocardioides sp</name>
    <dbReference type="NCBI Taxonomy" id="198441"/>
    <lineage>
        <taxon>Bacteria</taxon>
        <taxon>Bacillati</taxon>
        <taxon>Actinomycetota</taxon>
        <taxon>Actinomycetes</taxon>
        <taxon>Propionibacteriales</taxon>
        <taxon>Nocardioidaceae</taxon>
        <taxon>Nocardioides</taxon>
        <taxon>environmental samples</taxon>
    </lineage>
</organism>
<proteinExistence type="predicted"/>
<dbReference type="AlphaFoldDB" id="A0A6J4MXC3"/>
<gene>
    <name evidence="2" type="ORF">AVDCRST_MAG60-132</name>
</gene>
<evidence type="ECO:0000256" key="1">
    <source>
        <dbReference type="SAM" id="MobiDB-lite"/>
    </source>
</evidence>
<reference evidence="2" key="1">
    <citation type="submission" date="2020-02" db="EMBL/GenBank/DDBJ databases">
        <authorList>
            <person name="Meier V. D."/>
        </authorList>
    </citation>
    <scope>NUCLEOTIDE SEQUENCE</scope>
    <source>
        <strain evidence="2">AVDCRST_MAG60</strain>
    </source>
</reference>
<sequence length="39" mass="3917">MSAHARRTGGDLAYQRSTSSPATAGEKPSAVAEGVDRAG</sequence>
<name>A0A6J4MXC3_9ACTN</name>
<feature type="region of interest" description="Disordered" evidence="1">
    <location>
        <begin position="1"/>
        <end position="39"/>
    </location>
</feature>
<dbReference type="EMBL" id="CADCUN010000016">
    <property type="protein sequence ID" value="CAA9371738.1"/>
    <property type="molecule type" value="Genomic_DNA"/>
</dbReference>
<protein>
    <submittedName>
        <fullName evidence="2">Uncharacterized protein</fullName>
    </submittedName>
</protein>